<dbReference type="AlphaFoldDB" id="A0A831LIA5"/>
<protein>
    <submittedName>
        <fullName evidence="1">Cytidylate kinase-like family protein</fullName>
    </submittedName>
</protein>
<evidence type="ECO:0000313" key="1">
    <source>
        <dbReference type="EMBL" id="HDR46528.1"/>
    </source>
</evidence>
<name>A0A831LIA5_9BACT</name>
<sequence length="229" mass="26013">MIKSNVWTAQMEAKLQAWYKQQQLADEDKPAACITLTREFGCQAYALAETLQKRLNARTKGEPWVVVGRQVIDEVAKLSGFTAEQIDNSENTPASLKSIFSMFLDRNSAEETEVFPHMRRVIRGFAKHGNCIIVGRGAPYVTQDLPNCVHLRLVAPIDFKIDVISRKYGMSPAEARDHIDRLQGQREAFVRRFVNADSENPAVYHLIMNDARMSTEGLARLVDEYIQRL</sequence>
<comment type="caution">
    <text evidence="1">The sequence shown here is derived from an EMBL/GenBank/DDBJ whole genome shotgun (WGS) entry which is preliminary data.</text>
</comment>
<accession>A0A831LIA5</accession>
<proteinExistence type="predicted"/>
<dbReference type="EMBL" id="DSDO01000160">
    <property type="protein sequence ID" value="HDR46528.1"/>
    <property type="molecule type" value="Genomic_DNA"/>
</dbReference>
<dbReference type="Pfam" id="PF13189">
    <property type="entry name" value="Cytidylate_kin2"/>
    <property type="match status" value="1"/>
</dbReference>
<organism evidence="1">
    <name type="scientific">Geoalkalibacter subterraneus</name>
    <dbReference type="NCBI Taxonomy" id="483547"/>
    <lineage>
        <taxon>Bacteria</taxon>
        <taxon>Pseudomonadati</taxon>
        <taxon>Thermodesulfobacteriota</taxon>
        <taxon>Desulfuromonadia</taxon>
        <taxon>Desulfuromonadales</taxon>
        <taxon>Geoalkalibacteraceae</taxon>
        <taxon>Geoalkalibacter</taxon>
    </lineage>
</organism>
<reference evidence="1" key="1">
    <citation type="journal article" date="2020" name="mSystems">
        <title>Genome- and Community-Level Interaction Insights into Carbon Utilization and Element Cycling Functions of Hydrothermarchaeota in Hydrothermal Sediment.</title>
        <authorList>
            <person name="Zhou Z."/>
            <person name="Liu Y."/>
            <person name="Xu W."/>
            <person name="Pan J."/>
            <person name="Luo Z.H."/>
            <person name="Li M."/>
        </authorList>
    </citation>
    <scope>NUCLEOTIDE SEQUENCE [LARGE SCALE GENOMIC DNA]</scope>
    <source>
        <strain evidence="1">SpSt-1220</strain>
    </source>
</reference>
<dbReference type="InterPro" id="IPR027417">
    <property type="entry name" value="P-loop_NTPase"/>
</dbReference>
<gene>
    <name evidence="1" type="ORF">ENN94_02390</name>
</gene>
<dbReference type="Proteomes" id="UP000886162">
    <property type="component" value="Unassembled WGS sequence"/>
</dbReference>
<keyword evidence="1" id="KW-0808">Transferase</keyword>
<dbReference type="GO" id="GO:0016301">
    <property type="term" value="F:kinase activity"/>
    <property type="evidence" value="ECO:0007669"/>
    <property type="project" value="UniProtKB-KW"/>
</dbReference>
<keyword evidence="1" id="KW-0418">Kinase</keyword>
<dbReference type="Gene3D" id="3.40.50.300">
    <property type="entry name" value="P-loop containing nucleotide triphosphate hydrolases"/>
    <property type="match status" value="1"/>
</dbReference>